<reference evidence="2 3" key="1">
    <citation type="submission" date="2019-03" db="EMBL/GenBank/DDBJ databases">
        <title>Genomic Encyclopedia of Type Strains, Phase IV (KMG-IV): sequencing the most valuable type-strain genomes for metagenomic binning, comparative biology and taxonomic classification.</title>
        <authorList>
            <person name="Goeker M."/>
        </authorList>
    </citation>
    <scope>NUCLEOTIDE SEQUENCE [LARGE SCALE GENOMIC DNA]</scope>
    <source>
        <strain evidence="2 3">DSM 29481</strain>
    </source>
</reference>
<dbReference type="InterPro" id="IPR013597">
    <property type="entry name" value="Mat_intron_G2"/>
</dbReference>
<proteinExistence type="predicted"/>
<evidence type="ECO:0000313" key="2">
    <source>
        <dbReference type="EMBL" id="TCU58351.1"/>
    </source>
</evidence>
<gene>
    <name evidence="2" type="ORF">EDD61_11485</name>
</gene>
<feature type="non-terminal residue" evidence="2">
    <location>
        <position position="1"/>
    </location>
</feature>
<dbReference type="Proteomes" id="UP000295773">
    <property type="component" value="Unassembled WGS sequence"/>
</dbReference>
<dbReference type="EMBL" id="SMBP01000014">
    <property type="protein sequence ID" value="TCU58351.1"/>
    <property type="molecule type" value="Genomic_DNA"/>
</dbReference>
<dbReference type="AlphaFoldDB" id="A0A4R3T944"/>
<comment type="caution">
    <text evidence="2">The sequence shown here is derived from an EMBL/GenBank/DDBJ whole genome shotgun (WGS) entry which is preliminary data.</text>
</comment>
<sequence>TMALNERIRQLNQVIRGWINYYSICNMKTHMMNIDKHLRTRLRVIIWKQWKVPSKRQWGLQKLGISKDRARQTSYMGDHYQWVVTKTCVIRAISKEKLAQKGLVSCLDYYIERHALKLKRTAVYGTVRTVV</sequence>
<feature type="domain" description="Group II intron maturase-specific" evidence="1">
    <location>
        <begin position="2"/>
        <end position="63"/>
    </location>
</feature>
<keyword evidence="3" id="KW-1185">Reference proteome</keyword>
<evidence type="ECO:0000259" key="1">
    <source>
        <dbReference type="Pfam" id="PF08388"/>
    </source>
</evidence>
<accession>A0A4R3T944</accession>
<evidence type="ECO:0000313" key="3">
    <source>
        <dbReference type="Proteomes" id="UP000295773"/>
    </source>
</evidence>
<name>A0A4R3T944_9FIRM</name>
<dbReference type="Pfam" id="PF08388">
    <property type="entry name" value="GIIM"/>
    <property type="match status" value="1"/>
</dbReference>
<protein>
    <submittedName>
        <fullName evidence="2">Group II intron maturase</fullName>
    </submittedName>
</protein>
<organism evidence="2 3">
    <name type="scientific">Longicatena caecimuris</name>
    <dbReference type="NCBI Taxonomy" id="1796635"/>
    <lineage>
        <taxon>Bacteria</taxon>
        <taxon>Bacillati</taxon>
        <taxon>Bacillota</taxon>
        <taxon>Erysipelotrichia</taxon>
        <taxon>Erysipelotrichales</taxon>
        <taxon>Erysipelotrichaceae</taxon>
        <taxon>Longicatena</taxon>
    </lineage>
</organism>